<keyword evidence="2" id="KW-0805">Transcription regulation</keyword>
<dbReference type="GO" id="GO:0003700">
    <property type="term" value="F:DNA-binding transcription factor activity"/>
    <property type="evidence" value="ECO:0007669"/>
    <property type="project" value="InterPro"/>
</dbReference>
<dbReference type="InterPro" id="IPR036388">
    <property type="entry name" value="WH-like_DNA-bd_sf"/>
</dbReference>
<evidence type="ECO:0000256" key="4">
    <source>
        <dbReference type="ARBA" id="ARBA00023163"/>
    </source>
</evidence>
<evidence type="ECO:0000256" key="3">
    <source>
        <dbReference type="ARBA" id="ARBA00023125"/>
    </source>
</evidence>
<dbReference type="Pfam" id="PF00126">
    <property type="entry name" value="HTH_1"/>
    <property type="match status" value="1"/>
</dbReference>
<dbReference type="SUPFAM" id="SSF53850">
    <property type="entry name" value="Periplasmic binding protein-like II"/>
    <property type="match status" value="1"/>
</dbReference>
<protein>
    <submittedName>
        <fullName evidence="6">LysR family transcriptional regulator</fullName>
    </submittedName>
</protein>
<dbReference type="RefSeq" id="WP_046153188.1">
    <property type="nucleotide sequence ID" value="NZ_CADFGU010000010.1"/>
</dbReference>
<dbReference type="Proteomes" id="UP000033618">
    <property type="component" value="Unassembled WGS sequence"/>
</dbReference>
<comment type="caution">
    <text evidence="6">The sequence shown here is derived from an EMBL/GenBank/DDBJ whole genome shotgun (WGS) entry which is preliminary data.</text>
</comment>
<proteinExistence type="inferred from homology"/>
<dbReference type="STRING" id="28092.WM40_14475"/>
<dbReference type="PANTHER" id="PTHR30537">
    <property type="entry name" value="HTH-TYPE TRANSCRIPTIONAL REGULATOR"/>
    <property type="match status" value="1"/>
</dbReference>
<dbReference type="InterPro" id="IPR058163">
    <property type="entry name" value="LysR-type_TF_proteobact-type"/>
</dbReference>
<dbReference type="Gene3D" id="1.10.10.10">
    <property type="entry name" value="Winged helix-like DNA-binding domain superfamily/Winged helix DNA-binding domain"/>
    <property type="match status" value="1"/>
</dbReference>
<dbReference type="Gene3D" id="3.40.190.290">
    <property type="match status" value="1"/>
</dbReference>
<dbReference type="SUPFAM" id="SSF46785">
    <property type="entry name" value="Winged helix' DNA-binding domain"/>
    <property type="match status" value="1"/>
</dbReference>
<evidence type="ECO:0000259" key="5">
    <source>
        <dbReference type="PROSITE" id="PS50931"/>
    </source>
</evidence>
<dbReference type="EMBL" id="LAQU01000014">
    <property type="protein sequence ID" value="KKB62959.1"/>
    <property type="molecule type" value="Genomic_DNA"/>
</dbReference>
<sequence length="306" mass="33800">MLELEDMRLFRALGSAKSLAEAARLLNLTPPAVTTRLQRIEERLGVRLGTREARGFSLTNEGQRLRQEAVDILERIDAIGAVVSGRSNSVSGNLRVVAPFGFGRMHIAPVMQEMNRSHPNLSVSLILSESPLAAAAGADIVISIGNTKPSSWVGHYLAPNERFLCASPKYAQRLSRLEHPSDLVHYDFLALRENDEDVTRLRLSRGGRDGRQAEKPVNIRLTGRLSSNDGTVICDWGIKGLGIFARSEWESAQFISSGKLVRVLSDWRLESAPIMALTPTRTGLTPRQKAFLDIAKERLGSAPWRK</sequence>
<dbReference type="InterPro" id="IPR000847">
    <property type="entry name" value="LysR_HTH_N"/>
</dbReference>
<dbReference type="Pfam" id="PF03466">
    <property type="entry name" value="LysR_substrate"/>
    <property type="match status" value="1"/>
</dbReference>
<dbReference type="PROSITE" id="PS50931">
    <property type="entry name" value="HTH_LYSR"/>
    <property type="match status" value="1"/>
</dbReference>
<reference evidence="6 7" key="1">
    <citation type="submission" date="2015-03" db="EMBL/GenBank/DDBJ databases">
        <title>Draft Genome Sequence of Burkholderia andropogonis type strain ICMP2807, isolated from Sorghum bicolor.</title>
        <authorList>
            <person name="Lopes-Santos L."/>
            <person name="Castro D.B."/>
            <person name="Ottoboni L.M."/>
            <person name="Park D."/>
            <person name="Weirc B.S."/>
            <person name="Destefano S.A."/>
        </authorList>
    </citation>
    <scope>NUCLEOTIDE SEQUENCE [LARGE SCALE GENOMIC DNA]</scope>
    <source>
        <strain evidence="6 7">ICMP2807</strain>
    </source>
</reference>
<name>A0A0F5JZA6_9BURK</name>
<comment type="similarity">
    <text evidence="1">Belongs to the LysR transcriptional regulatory family.</text>
</comment>
<evidence type="ECO:0000313" key="7">
    <source>
        <dbReference type="Proteomes" id="UP000033618"/>
    </source>
</evidence>
<evidence type="ECO:0000256" key="1">
    <source>
        <dbReference type="ARBA" id="ARBA00009437"/>
    </source>
</evidence>
<keyword evidence="4" id="KW-0804">Transcription</keyword>
<evidence type="ECO:0000313" key="6">
    <source>
        <dbReference type="EMBL" id="KKB62959.1"/>
    </source>
</evidence>
<evidence type="ECO:0000256" key="2">
    <source>
        <dbReference type="ARBA" id="ARBA00023015"/>
    </source>
</evidence>
<accession>A0A0F5JZA6</accession>
<gene>
    <name evidence="6" type="ORF">WM40_14475</name>
</gene>
<keyword evidence="7" id="KW-1185">Reference proteome</keyword>
<dbReference type="AlphaFoldDB" id="A0A0F5JZA6"/>
<feature type="domain" description="HTH lysR-type" evidence="5">
    <location>
        <begin position="2"/>
        <end position="59"/>
    </location>
</feature>
<organism evidence="6 7">
    <name type="scientific">Robbsia andropogonis</name>
    <dbReference type="NCBI Taxonomy" id="28092"/>
    <lineage>
        <taxon>Bacteria</taxon>
        <taxon>Pseudomonadati</taxon>
        <taxon>Pseudomonadota</taxon>
        <taxon>Betaproteobacteria</taxon>
        <taxon>Burkholderiales</taxon>
        <taxon>Burkholderiaceae</taxon>
        <taxon>Robbsia</taxon>
    </lineage>
</organism>
<dbReference type="OrthoDB" id="8954631at2"/>
<dbReference type="PANTHER" id="PTHR30537:SF5">
    <property type="entry name" value="HTH-TYPE TRANSCRIPTIONAL ACTIVATOR TTDR-RELATED"/>
    <property type="match status" value="1"/>
</dbReference>
<dbReference type="PATRIC" id="fig|28092.6.peg.3420"/>
<dbReference type="InterPro" id="IPR036390">
    <property type="entry name" value="WH_DNA-bd_sf"/>
</dbReference>
<keyword evidence="3" id="KW-0238">DNA-binding</keyword>
<dbReference type="GO" id="GO:0003677">
    <property type="term" value="F:DNA binding"/>
    <property type="evidence" value="ECO:0007669"/>
    <property type="project" value="UniProtKB-KW"/>
</dbReference>
<dbReference type="InterPro" id="IPR005119">
    <property type="entry name" value="LysR_subst-bd"/>
</dbReference>